<sequence length="147" mass="16189">MPVILFMEVALGGDQVDAQTATGLVCISDCPTCPMICASPPPVLFLSPPPRPEQPFIQYPPPESYYINQPPAPPSPSTTSYYLATPPPSLTYVDIPSPPLPPNVDPRGYSYPYYMFYGSNASHNSLPTSFSFFLVFLIFFSHVLYLC</sequence>
<dbReference type="AlphaFoldDB" id="A0A835M171"/>
<dbReference type="OrthoDB" id="1748563at2759"/>
<proteinExistence type="predicted"/>
<name>A0A835M171_9MAGN</name>
<protein>
    <submittedName>
        <fullName evidence="2">Uncharacterized protein</fullName>
    </submittedName>
</protein>
<comment type="caution">
    <text evidence="2">The sequence shown here is derived from an EMBL/GenBank/DDBJ whole genome shotgun (WGS) entry which is preliminary data.</text>
</comment>
<evidence type="ECO:0000313" key="3">
    <source>
        <dbReference type="Proteomes" id="UP000631114"/>
    </source>
</evidence>
<keyword evidence="1" id="KW-0812">Transmembrane</keyword>
<dbReference type="Proteomes" id="UP000631114">
    <property type="component" value="Unassembled WGS sequence"/>
</dbReference>
<evidence type="ECO:0000313" key="2">
    <source>
        <dbReference type="EMBL" id="KAF9612592.1"/>
    </source>
</evidence>
<keyword evidence="1" id="KW-0472">Membrane</keyword>
<gene>
    <name evidence="2" type="ORF">IFM89_002188</name>
</gene>
<reference evidence="2 3" key="1">
    <citation type="submission" date="2020-10" db="EMBL/GenBank/DDBJ databases">
        <title>The Coptis chinensis genome and diversification of protoberbering-type alkaloids.</title>
        <authorList>
            <person name="Wang B."/>
            <person name="Shu S."/>
            <person name="Song C."/>
            <person name="Liu Y."/>
        </authorList>
    </citation>
    <scope>NUCLEOTIDE SEQUENCE [LARGE SCALE GENOMIC DNA]</scope>
    <source>
        <strain evidence="2">HL-2020</strain>
        <tissue evidence="2">Leaf</tissue>
    </source>
</reference>
<evidence type="ECO:0000256" key="1">
    <source>
        <dbReference type="SAM" id="Phobius"/>
    </source>
</evidence>
<feature type="transmembrane region" description="Helical" evidence="1">
    <location>
        <begin position="129"/>
        <end position="146"/>
    </location>
</feature>
<accession>A0A835M171</accession>
<organism evidence="2 3">
    <name type="scientific">Coptis chinensis</name>
    <dbReference type="NCBI Taxonomy" id="261450"/>
    <lineage>
        <taxon>Eukaryota</taxon>
        <taxon>Viridiplantae</taxon>
        <taxon>Streptophyta</taxon>
        <taxon>Embryophyta</taxon>
        <taxon>Tracheophyta</taxon>
        <taxon>Spermatophyta</taxon>
        <taxon>Magnoliopsida</taxon>
        <taxon>Ranunculales</taxon>
        <taxon>Ranunculaceae</taxon>
        <taxon>Coptidoideae</taxon>
        <taxon>Coptis</taxon>
    </lineage>
</organism>
<keyword evidence="3" id="KW-1185">Reference proteome</keyword>
<keyword evidence="1" id="KW-1133">Transmembrane helix</keyword>
<dbReference type="EMBL" id="JADFTS010000003">
    <property type="protein sequence ID" value="KAF9612592.1"/>
    <property type="molecule type" value="Genomic_DNA"/>
</dbReference>